<comment type="caution">
    <text evidence="2">The sequence shown here is derived from an EMBL/GenBank/DDBJ whole genome shotgun (WGS) entry which is preliminary data.</text>
</comment>
<organism evidence="2 3">
    <name type="scientific">Rugosimonospora acidiphila</name>
    <dbReference type="NCBI Taxonomy" id="556531"/>
    <lineage>
        <taxon>Bacteria</taxon>
        <taxon>Bacillati</taxon>
        <taxon>Actinomycetota</taxon>
        <taxon>Actinomycetes</taxon>
        <taxon>Micromonosporales</taxon>
        <taxon>Micromonosporaceae</taxon>
        <taxon>Rugosimonospora</taxon>
    </lineage>
</organism>
<evidence type="ECO:0000259" key="1">
    <source>
        <dbReference type="Pfam" id="PF20239"/>
    </source>
</evidence>
<reference evidence="3" key="1">
    <citation type="journal article" date="2019" name="Int. J. Syst. Evol. Microbiol.">
        <title>The Global Catalogue of Microorganisms (GCM) 10K type strain sequencing project: providing services to taxonomists for standard genome sequencing and annotation.</title>
        <authorList>
            <consortium name="The Broad Institute Genomics Platform"/>
            <consortium name="The Broad Institute Genome Sequencing Center for Infectious Disease"/>
            <person name="Wu L."/>
            <person name="Ma J."/>
        </authorList>
    </citation>
    <scope>NUCLEOTIDE SEQUENCE [LARGE SCALE GENOMIC DNA]</scope>
    <source>
        <strain evidence="3">JCM 18304</strain>
    </source>
</reference>
<sequence>MVTVGHHRAVEVLLHDARRPARVDGAGRLVALADQDRARWHRAQIDERAPGRSATT</sequence>
<name>A0ABP9STD8_9ACTN</name>
<protein>
    <recommendedName>
        <fullName evidence="1">DUF6596 domain-containing protein</fullName>
    </recommendedName>
</protein>
<keyword evidence="3" id="KW-1185">Reference proteome</keyword>
<dbReference type="RefSeq" id="WP_345638803.1">
    <property type="nucleotide sequence ID" value="NZ_BAABJQ010000047.1"/>
</dbReference>
<evidence type="ECO:0000313" key="2">
    <source>
        <dbReference type="EMBL" id="GAA5200987.1"/>
    </source>
</evidence>
<proteinExistence type="predicted"/>
<dbReference type="InterPro" id="IPR046531">
    <property type="entry name" value="DUF6596"/>
</dbReference>
<accession>A0ABP9STD8</accession>
<gene>
    <name evidence="2" type="ORF">GCM10023322_80060</name>
</gene>
<evidence type="ECO:0000313" key="3">
    <source>
        <dbReference type="Proteomes" id="UP001501570"/>
    </source>
</evidence>
<feature type="domain" description="DUF6596" evidence="1">
    <location>
        <begin position="12"/>
        <end position="47"/>
    </location>
</feature>
<dbReference type="Pfam" id="PF20239">
    <property type="entry name" value="DUF6596"/>
    <property type="match status" value="1"/>
</dbReference>
<dbReference type="EMBL" id="BAABJQ010000047">
    <property type="protein sequence ID" value="GAA5200987.1"/>
    <property type="molecule type" value="Genomic_DNA"/>
</dbReference>
<dbReference type="Proteomes" id="UP001501570">
    <property type="component" value="Unassembled WGS sequence"/>
</dbReference>